<dbReference type="Proteomes" id="UP000765509">
    <property type="component" value="Unassembled WGS sequence"/>
</dbReference>
<organism evidence="1 2">
    <name type="scientific">Austropuccinia psidii MF-1</name>
    <dbReference type="NCBI Taxonomy" id="1389203"/>
    <lineage>
        <taxon>Eukaryota</taxon>
        <taxon>Fungi</taxon>
        <taxon>Dikarya</taxon>
        <taxon>Basidiomycota</taxon>
        <taxon>Pucciniomycotina</taxon>
        <taxon>Pucciniomycetes</taxon>
        <taxon>Pucciniales</taxon>
        <taxon>Sphaerophragmiaceae</taxon>
        <taxon>Austropuccinia</taxon>
    </lineage>
</organism>
<accession>A0A9Q3H7Y1</accession>
<gene>
    <name evidence="1" type="ORF">O181_035068</name>
</gene>
<comment type="caution">
    <text evidence="1">The sequence shown here is derived from an EMBL/GenBank/DDBJ whole genome shotgun (WGS) entry which is preliminary data.</text>
</comment>
<dbReference type="AlphaFoldDB" id="A0A9Q3H7Y1"/>
<keyword evidence="2" id="KW-1185">Reference proteome</keyword>
<reference evidence="1" key="1">
    <citation type="submission" date="2021-03" db="EMBL/GenBank/DDBJ databases">
        <title>Draft genome sequence of rust myrtle Austropuccinia psidii MF-1, a brazilian biotype.</title>
        <authorList>
            <person name="Quecine M.C."/>
            <person name="Pachon D.M.R."/>
            <person name="Bonatelli M.L."/>
            <person name="Correr F.H."/>
            <person name="Franceschini L.M."/>
            <person name="Leite T.F."/>
            <person name="Margarido G.R.A."/>
            <person name="Almeida C.A."/>
            <person name="Ferrarezi J.A."/>
            <person name="Labate C.A."/>
        </authorList>
    </citation>
    <scope>NUCLEOTIDE SEQUENCE</scope>
    <source>
        <strain evidence="1">MF-1</strain>
    </source>
</reference>
<proteinExistence type="predicted"/>
<evidence type="ECO:0000313" key="1">
    <source>
        <dbReference type="EMBL" id="MBW0495353.1"/>
    </source>
</evidence>
<sequence length="75" mass="8478">MLVGDKKTRQYYQKGDCYEGISTITLSKPTRPNRLHRLHRYDSGRLGSLANDRAKMISSVAVIAIHDEFGANPEE</sequence>
<protein>
    <submittedName>
        <fullName evidence="1">Uncharacterized protein</fullName>
    </submittedName>
</protein>
<evidence type="ECO:0000313" key="2">
    <source>
        <dbReference type="Proteomes" id="UP000765509"/>
    </source>
</evidence>
<name>A0A9Q3H7Y1_9BASI</name>
<dbReference type="EMBL" id="AVOT02013049">
    <property type="protein sequence ID" value="MBW0495353.1"/>
    <property type="molecule type" value="Genomic_DNA"/>
</dbReference>